<dbReference type="OrthoDB" id="420187at2759"/>
<dbReference type="EMBL" id="CAJVPI010001473">
    <property type="protein sequence ID" value="CAG8614465.1"/>
    <property type="molecule type" value="Genomic_DNA"/>
</dbReference>
<sequence>MEPFTLDYLTKKESDQLDMDTSNKSQYEYELVGVLVHTSTDITIIKERKPAPGDPSTERRWYQFNDSNVELFDAKDIPKQCYGGPEQITKWDTNLQKCYSNISKTV</sequence>
<organism evidence="1 2">
    <name type="scientific">Paraglomus brasilianum</name>
    <dbReference type="NCBI Taxonomy" id="144538"/>
    <lineage>
        <taxon>Eukaryota</taxon>
        <taxon>Fungi</taxon>
        <taxon>Fungi incertae sedis</taxon>
        <taxon>Mucoromycota</taxon>
        <taxon>Glomeromycotina</taxon>
        <taxon>Glomeromycetes</taxon>
        <taxon>Paraglomerales</taxon>
        <taxon>Paraglomeraceae</taxon>
        <taxon>Paraglomus</taxon>
    </lineage>
</organism>
<dbReference type="Proteomes" id="UP000789739">
    <property type="component" value="Unassembled WGS sequence"/>
</dbReference>
<dbReference type="SUPFAM" id="SSF54001">
    <property type="entry name" value="Cysteine proteinases"/>
    <property type="match status" value="1"/>
</dbReference>
<evidence type="ECO:0000313" key="2">
    <source>
        <dbReference type="Proteomes" id="UP000789739"/>
    </source>
</evidence>
<reference evidence="1" key="1">
    <citation type="submission" date="2021-06" db="EMBL/GenBank/DDBJ databases">
        <authorList>
            <person name="Kallberg Y."/>
            <person name="Tangrot J."/>
            <person name="Rosling A."/>
        </authorList>
    </citation>
    <scope>NUCLEOTIDE SEQUENCE</scope>
    <source>
        <strain evidence="1">BR232B</strain>
    </source>
</reference>
<accession>A0A9N9GNH1</accession>
<name>A0A9N9GNH1_9GLOM</name>
<dbReference type="AlphaFoldDB" id="A0A9N9GNH1"/>
<proteinExistence type="predicted"/>
<evidence type="ECO:0000313" key="1">
    <source>
        <dbReference type="EMBL" id="CAG8614465.1"/>
    </source>
</evidence>
<dbReference type="Gene3D" id="3.90.70.10">
    <property type="entry name" value="Cysteine proteinases"/>
    <property type="match status" value="1"/>
</dbReference>
<comment type="caution">
    <text evidence="1">The sequence shown here is derived from an EMBL/GenBank/DDBJ whole genome shotgun (WGS) entry which is preliminary data.</text>
</comment>
<gene>
    <name evidence="1" type="ORF">PBRASI_LOCUS8353</name>
</gene>
<protein>
    <submittedName>
        <fullName evidence="1">6232_t:CDS:1</fullName>
    </submittedName>
</protein>
<keyword evidence="2" id="KW-1185">Reference proteome</keyword>
<dbReference type="InterPro" id="IPR038765">
    <property type="entry name" value="Papain-like_cys_pep_sf"/>
</dbReference>